<dbReference type="PANTHER" id="PTHR46268">
    <property type="entry name" value="STRESS RESPONSE PROTEIN NHAX"/>
    <property type="match status" value="1"/>
</dbReference>
<dbReference type="RefSeq" id="WP_378219049.1">
    <property type="nucleotide sequence ID" value="NZ_JBHRTK010000004.1"/>
</dbReference>
<dbReference type="InterPro" id="IPR006015">
    <property type="entry name" value="Universal_stress_UspA"/>
</dbReference>
<keyword evidence="4" id="KW-1185">Reference proteome</keyword>
<dbReference type="PRINTS" id="PR01438">
    <property type="entry name" value="UNVRSLSTRESS"/>
</dbReference>
<evidence type="ECO:0000256" key="1">
    <source>
        <dbReference type="ARBA" id="ARBA00008791"/>
    </source>
</evidence>
<dbReference type="Pfam" id="PF00582">
    <property type="entry name" value="Usp"/>
    <property type="match status" value="1"/>
</dbReference>
<dbReference type="InterPro" id="IPR006016">
    <property type="entry name" value="UspA"/>
</dbReference>
<dbReference type="PANTHER" id="PTHR46268:SF15">
    <property type="entry name" value="UNIVERSAL STRESS PROTEIN HP_0031"/>
    <property type="match status" value="1"/>
</dbReference>
<reference evidence="4" key="1">
    <citation type="journal article" date="2019" name="Int. J. Syst. Evol. Microbiol.">
        <title>The Global Catalogue of Microorganisms (GCM) 10K type strain sequencing project: providing services to taxonomists for standard genome sequencing and annotation.</title>
        <authorList>
            <consortium name="The Broad Institute Genomics Platform"/>
            <consortium name="The Broad Institute Genome Sequencing Center for Infectious Disease"/>
            <person name="Wu L."/>
            <person name="Ma J."/>
        </authorList>
    </citation>
    <scope>NUCLEOTIDE SEQUENCE [LARGE SCALE GENOMIC DNA]</scope>
    <source>
        <strain evidence="4">KCTC 52165</strain>
    </source>
</reference>
<comment type="similarity">
    <text evidence="1">Belongs to the universal stress protein A family.</text>
</comment>
<proteinExistence type="inferred from homology"/>
<dbReference type="Proteomes" id="UP001595583">
    <property type="component" value="Unassembled WGS sequence"/>
</dbReference>
<organism evidence="3 4">
    <name type="scientific">Aquamicrobium soli</name>
    <dbReference type="NCBI Taxonomy" id="1811518"/>
    <lineage>
        <taxon>Bacteria</taxon>
        <taxon>Pseudomonadati</taxon>
        <taxon>Pseudomonadota</taxon>
        <taxon>Alphaproteobacteria</taxon>
        <taxon>Hyphomicrobiales</taxon>
        <taxon>Phyllobacteriaceae</taxon>
        <taxon>Aquamicrobium</taxon>
    </lineage>
</organism>
<name>A0ABV7K5A2_9HYPH</name>
<dbReference type="EMBL" id="JBHRTK010000004">
    <property type="protein sequence ID" value="MFC3205518.1"/>
    <property type="molecule type" value="Genomic_DNA"/>
</dbReference>
<protein>
    <submittedName>
        <fullName evidence="3">Universal stress protein</fullName>
    </submittedName>
</protein>
<dbReference type="CDD" id="cd00293">
    <property type="entry name" value="USP-like"/>
    <property type="match status" value="1"/>
</dbReference>
<accession>A0ABV7K5A2</accession>
<feature type="domain" description="UspA" evidence="2">
    <location>
        <begin position="1"/>
        <end position="149"/>
    </location>
</feature>
<evidence type="ECO:0000313" key="3">
    <source>
        <dbReference type="EMBL" id="MFC3205518.1"/>
    </source>
</evidence>
<gene>
    <name evidence="3" type="ORF">ACFOHJ_04780</name>
</gene>
<comment type="caution">
    <text evidence="3">The sequence shown here is derived from an EMBL/GenBank/DDBJ whole genome shotgun (WGS) entry which is preliminary data.</text>
</comment>
<sequence>MYDHILIPTDGSDLAQRGVDQGLSLAKALGSKVSIVTATQPIAVPPVGMVESWAGSSWDVAGYDDHQKKLADSILSQAQESAARLGIAAAVVYVPDALPALAIISTAEERGCDLIVMASHGRRGVKRLLLGSQTAEVLAHSHVPVLVVR</sequence>
<evidence type="ECO:0000313" key="4">
    <source>
        <dbReference type="Proteomes" id="UP001595583"/>
    </source>
</evidence>
<dbReference type="Gene3D" id="3.40.50.620">
    <property type="entry name" value="HUPs"/>
    <property type="match status" value="1"/>
</dbReference>
<evidence type="ECO:0000259" key="2">
    <source>
        <dbReference type="Pfam" id="PF00582"/>
    </source>
</evidence>
<dbReference type="SUPFAM" id="SSF52402">
    <property type="entry name" value="Adenine nucleotide alpha hydrolases-like"/>
    <property type="match status" value="1"/>
</dbReference>
<dbReference type="InterPro" id="IPR014729">
    <property type="entry name" value="Rossmann-like_a/b/a_fold"/>
</dbReference>